<dbReference type="OrthoDB" id="9802328at2"/>
<organism evidence="6 7">
    <name type="scientific">Tenacibaculum jejuense</name>
    <dbReference type="NCBI Taxonomy" id="584609"/>
    <lineage>
        <taxon>Bacteria</taxon>
        <taxon>Pseudomonadati</taxon>
        <taxon>Bacteroidota</taxon>
        <taxon>Flavobacteriia</taxon>
        <taxon>Flavobacteriales</taxon>
        <taxon>Flavobacteriaceae</taxon>
        <taxon>Tenacibaculum</taxon>
    </lineage>
</organism>
<evidence type="ECO:0000256" key="1">
    <source>
        <dbReference type="ARBA" id="ARBA00001933"/>
    </source>
</evidence>
<dbReference type="EC" id="2.6.1.-" evidence="4"/>
<dbReference type="PANTHER" id="PTHR42832">
    <property type="entry name" value="AMINO ACID AMINOTRANSFERASE"/>
    <property type="match status" value="1"/>
</dbReference>
<sequence length="385" mass="43573">MIQFADRLHTVQEYYFSRKLREVRELMAEGKPIINIGIGSPDLQPPSEVIKAITDGINENGAHKYQSYQGIPELREAISLFYKTHYNTTVNPSNEVLPLMGSKEGIMHISLALLNEGDQVLIPNPGYPTYTSVTNLIGAEAVYYNLSEENGYQPNFDELESLELSKVKLMWINYPHMPTGENAKKDTYEKLIQFAKKHSILIVNDNPYSFILNEKPTSILELDGAKDVTLELNSLSKTFNMAGWRVGMLLGNANFLNQVLKVKTQMDSGMFYGVQKGAIEALKTSKSWIQQQNELYKERKALVFQLAEKIGCTFNKNTSGLFVWAKLPSGKTSEEFIDELLYKYHIFAAPGTIFGSQGEGYIRFSLCVNKDQIKEAINRLENHNN</sequence>
<evidence type="ECO:0000259" key="5">
    <source>
        <dbReference type="Pfam" id="PF00155"/>
    </source>
</evidence>
<dbReference type="Pfam" id="PF00155">
    <property type="entry name" value="Aminotran_1_2"/>
    <property type="match status" value="1"/>
</dbReference>
<feature type="domain" description="Aminotransferase class I/classII large" evidence="5">
    <location>
        <begin position="32"/>
        <end position="380"/>
    </location>
</feature>
<keyword evidence="3 4" id="KW-0808">Transferase</keyword>
<evidence type="ECO:0000313" key="7">
    <source>
        <dbReference type="Proteomes" id="UP000215214"/>
    </source>
</evidence>
<comment type="similarity">
    <text evidence="4">Belongs to the class-I pyridoxal-phosphate-dependent aminotransferase family.</text>
</comment>
<gene>
    <name evidence="6" type="primary">yfdZ</name>
    <name evidence="6" type="ORF">TJEJU_3681</name>
</gene>
<dbReference type="InterPro" id="IPR015421">
    <property type="entry name" value="PyrdxlP-dep_Trfase_major"/>
</dbReference>
<dbReference type="InterPro" id="IPR004838">
    <property type="entry name" value="NHTrfase_class1_PyrdxlP-BS"/>
</dbReference>
<evidence type="ECO:0000313" key="6">
    <source>
        <dbReference type="EMBL" id="SNR17320.1"/>
    </source>
</evidence>
<name>A0A238UG27_9FLAO</name>
<dbReference type="Proteomes" id="UP000215214">
    <property type="component" value="Chromosome TJEJU"/>
</dbReference>
<accession>A0A238UG27</accession>
<dbReference type="InterPro" id="IPR004839">
    <property type="entry name" value="Aminotransferase_I/II_large"/>
</dbReference>
<dbReference type="PANTHER" id="PTHR42832:SF3">
    <property type="entry name" value="L-GLUTAMINE--4-(METHYLSULFANYL)-2-OXOBUTANOATE AMINOTRANSFERASE"/>
    <property type="match status" value="1"/>
</dbReference>
<reference evidence="6 7" key="1">
    <citation type="submission" date="2017-07" db="EMBL/GenBank/DDBJ databases">
        <authorList>
            <person name="Sun Z.S."/>
            <person name="Albrecht U."/>
            <person name="Echele G."/>
            <person name="Lee C.C."/>
        </authorList>
    </citation>
    <scope>NUCLEOTIDE SEQUENCE [LARGE SCALE GENOMIC DNA]</scope>
    <source>
        <strain evidence="7">type strain: KCTC 22618</strain>
    </source>
</reference>
<dbReference type="GO" id="GO:0030170">
    <property type="term" value="F:pyridoxal phosphate binding"/>
    <property type="evidence" value="ECO:0007669"/>
    <property type="project" value="InterPro"/>
</dbReference>
<dbReference type="RefSeq" id="WP_095074428.1">
    <property type="nucleotide sequence ID" value="NZ_LT899436.1"/>
</dbReference>
<protein>
    <recommendedName>
        <fullName evidence="4">Aminotransferase</fullName>
        <ecNumber evidence="4">2.6.1.-</ecNumber>
    </recommendedName>
</protein>
<dbReference type="CDD" id="cd00609">
    <property type="entry name" value="AAT_like"/>
    <property type="match status" value="1"/>
</dbReference>
<dbReference type="Gene3D" id="3.90.1150.10">
    <property type="entry name" value="Aspartate Aminotransferase, domain 1"/>
    <property type="match status" value="1"/>
</dbReference>
<dbReference type="PROSITE" id="PS00105">
    <property type="entry name" value="AA_TRANSFER_CLASS_1"/>
    <property type="match status" value="1"/>
</dbReference>
<proteinExistence type="inferred from homology"/>
<dbReference type="KEGG" id="tje:TJEJU_3681"/>
<comment type="cofactor">
    <cofactor evidence="1 4">
        <name>pyridoxal 5'-phosphate</name>
        <dbReference type="ChEBI" id="CHEBI:597326"/>
    </cofactor>
</comment>
<dbReference type="InterPro" id="IPR015422">
    <property type="entry name" value="PyrdxlP-dep_Trfase_small"/>
</dbReference>
<evidence type="ECO:0000256" key="4">
    <source>
        <dbReference type="RuleBase" id="RU000481"/>
    </source>
</evidence>
<keyword evidence="7" id="KW-1185">Reference proteome</keyword>
<dbReference type="Gene3D" id="3.40.640.10">
    <property type="entry name" value="Type I PLP-dependent aspartate aminotransferase-like (Major domain)"/>
    <property type="match status" value="1"/>
</dbReference>
<keyword evidence="2 4" id="KW-0032">Aminotransferase</keyword>
<dbReference type="InterPro" id="IPR050881">
    <property type="entry name" value="LL-DAP_aminotransferase"/>
</dbReference>
<dbReference type="EMBL" id="LT899436">
    <property type="protein sequence ID" value="SNR17320.1"/>
    <property type="molecule type" value="Genomic_DNA"/>
</dbReference>
<dbReference type="AlphaFoldDB" id="A0A238UG27"/>
<dbReference type="SUPFAM" id="SSF53383">
    <property type="entry name" value="PLP-dependent transferases"/>
    <property type="match status" value="1"/>
</dbReference>
<evidence type="ECO:0000256" key="3">
    <source>
        <dbReference type="ARBA" id="ARBA00022679"/>
    </source>
</evidence>
<dbReference type="GO" id="GO:0008483">
    <property type="term" value="F:transaminase activity"/>
    <property type="evidence" value="ECO:0007669"/>
    <property type="project" value="UniProtKB-KW"/>
</dbReference>
<evidence type="ECO:0000256" key="2">
    <source>
        <dbReference type="ARBA" id="ARBA00022576"/>
    </source>
</evidence>
<dbReference type="InterPro" id="IPR015424">
    <property type="entry name" value="PyrdxlP-dep_Trfase"/>
</dbReference>